<organism evidence="3">
    <name type="scientific">Alexandrium andersonii</name>
    <dbReference type="NCBI Taxonomy" id="327968"/>
    <lineage>
        <taxon>Eukaryota</taxon>
        <taxon>Sar</taxon>
        <taxon>Alveolata</taxon>
        <taxon>Dinophyceae</taxon>
        <taxon>Gonyaulacales</taxon>
        <taxon>Pyrocystaceae</taxon>
        <taxon>Alexandrium</taxon>
    </lineage>
</organism>
<dbReference type="InterPro" id="IPR036034">
    <property type="entry name" value="PDZ_sf"/>
</dbReference>
<feature type="compositionally biased region" description="Basic and acidic residues" evidence="1">
    <location>
        <begin position="8"/>
        <end position="28"/>
    </location>
</feature>
<dbReference type="Gene3D" id="2.30.42.10">
    <property type="match status" value="1"/>
</dbReference>
<sequence>MGAVGCRCDGDAAVDKTSEQTHQQDSRAVEPQSVLKESDAAALATSESYRQEAPPAGTVIVEEKKLEEKKAEKSIEKGLSMLFKSDADKEATLNVTFTRTPLGMSFNSGELPIVVKEVLDDGEARGLGIKEGMIITAIAGVNVSGMSYDAAFALMKKHAAELPRK</sequence>
<dbReference type="Pfam" id="PF00595">
    <property type="entry name" value="PDZ"/>
    <property type="match status" value="1"/>
</dbReference>
<dbReference type="InterPro" id="IPR001478">
    <property type="entry name" value="PDZ"/>
</dbReference>
<dbReference type="AlphaFoldDB" id="A0A7S2FVR1"/>
<reference evidence="3" key="1">
    <citation type="submission" date="2021-01" db="EMBL/GenBank/DDBJ databases">
        <authorList>
            <person name="Corre E."/>
            <person name="Pelletier E."/>
            <person name="Niang G."/>
            <person name="Scheremetjew M."/>
            <person name="Finn R."/>
            <person name="Kale V."/>
            <person name="Holt S."/>
            <person name="Cochrane G."/>
            <person name="Meng A."/>
            <person name="Brown T."/>
            <person name="Cohen L."/>
        </authorList>
    </citation>
    <scope>NUCLEOTIDE SEQUENCE</scope>
    <source>
        <strain evidence="3">CCMP2222</strain>
    </source>
</reference>
<gene>
    <name evidence="3" type="ORF">AAND1436_LOCUS15613</name>
</gene>
<evidence type="ECO:0000313" key="3">
    <source>
        <dbReference type="EMBL" id="CAD9415797.1"/>
    </source>
</evidence>
<protein>
    <recommendedName>
        <fullName evidence="2">PDZ domain-containing protein</fullName>
    </recommendedName>
</protein>
<dbReference type="EMBL" id="HBGQ01031645">
    <property type="protein sequence ID" value="CAD9415797.1"/>
    <property type="molecule type" value="Transcribed_RNA"/>
</dbReference>
<name>A0A7S2FVR1_9DINO</name>
<feature type="domain" description="PDZ" evidence="2">
    <location>
        <begin position="90"/>
        <end position="165"/>
    </location>
</feature>
<evidence type="ECO:0000256" key="1">
    <source>
        <dbReference type="SAM" id="MobiDB-lite"/>
    </source>
</evidence>
<proteinExistence type="predicted"/>
<dbReference type="PROSITE" id="PS50106">
    <property type="entry name" value="PDZ"/>
    <property type="match status" value="1"/>
</dbReference>
<feature type="region of interest" description="Disordered" evidence="1">
    <location>
        <begin position="1"/>
        <end position="56"/>
    </location>
</feature>
<accession>A0A7S2FVR1</accession>
<dbReference type="SUPFAM" id="SSF50156">
    <property type="entry name" value="PDZ domain-like"/>
    <property type="match status" value="1"/>
</dbReference>
<evidence type="ECO:0000259" key="2">
    <source>
        <dbReference type="PROSITE" id="PS50106"/>
    </source>
</evidence>